<reference evidence="2" key="2">
    <citation type="submission" date="2020-06" db="EMBL/GenBank/DDBJ databases">
        <authorList>
            <person name="Sheffer M."/>
        </authorList>
    </citation>
    <scope>NUCLEOTIDE SEQUENCE</scope>
</reference>
<keyword evidence="1" id="KW-0732">Signal</keyword>
<dbReference type="EMBL" id="JABXBU010001863">
    <property type="protein sequence ID" value="KAF8783273.1"/>
    <property type="molecule type" value="Genomic_DNA"/>
</dbReference>
<sequence length="152" mass="17044">MVEIIAFVVIVELSKALVLIHSTNMVKITTGCAEEGSFKEKLPAPKVRSVFIWKICLALELEAELFTTEVTEPKEELSSLNERDVPKDSIEIPIVHSVMIYKMCEALDLKAQLVSPGEDYHDYEHHSTVPTVHSEMIYKMCEGLGIKAELAI</sequence>
<evidence type="ECO:0000256" key="1">
    <source>
        <dbReference type="SAM" id="SignalP"/>
    </source>
</evidence>
<evidence type="ECO:0000313" key="2">
    <source>
        <dbReference type="EMBL" id="KAF8783273.1"/>
    </source>
</evidence>
<reference evidence="2" key="1">
    <citation type="journal article" date="2020" name="bioRxiv">
        <title>Chromosome-level reference genome of the European wasp spider Argiope bruennichi: a resource for studies on range expansion and evolutionary adaptation.</title>
        <authorList>
            <person name="Sheffer M.M."/>
            <person name="Hoppe A."/>
            <person name="Krehenwinkel H."/>
            <person name="Uhl G."/>
            <person name="Kuss A.W."/>
            <person name="Jensen L."/>
            <person name="Jensen C."/>
            <person name="Gillespie R.G."/>
            <person name="Hoff K.J."/>
            <person name="Prost S."/>
        </authorList>
    </citation>
    <scope>NUCLEOTIDE SEQUENCE</scope>
</reference>
<name>A0A8T0EY38_ARGBR</name>
<proteinExistence type="predicted"/>
<protein>
    <submittedName>
        <fullName evidence="2">Uncharacterized protein</fullName>
    </submittedName>
</protein>
<evidence type="ECO:0000313" key="3">
    <source>
        <dbReference type="Proteomes" id="UP000807504"/>
    </source>
</evidence>
<dbReference type="Proteomes" id="UP000807504">
    <property type="component" value="Unassembled WGS sequence"/>
</dbReference>
<dbReference type="AlphaFoldDB" id="A0A8T0EY38"/>
<keyword evidence="3" id="KW-1185">Reference proteome</keyword>
<feature type="signal peptide" evidence="1">
    <location>
        <begin position="1"/>
        <end position="16"/>
    </location>
</feature>
<accession>A0A8T0EY38</accession>
<organism evidence="2 3">
    <name type="scientific">Argiope bruennichi</name>
    <name type="common">Wasp spider</name>
    <name type="synonym">Aranea bruennichi</name>
    <dbReference type="NCBI Taxonomy" id="94029"/>
    <lineage>
        <taxon>Eukaryota</taxon>
        <taxon>Metazoa</taxon>
        <taxon>Ecdysozoa</taxon>
        <taxon>Arthropoda</taxon>
        <taxon>Chelicerata</taxon>
        <taxon>Arachnida</taxon>
        <taxon>Araneae</taxon>
        <taxon>Araneomorphae</taxon>
        <taxon>Entelegynae</taxon>
        <taxon>Araneoidea</taxon>
        <taxon>Araneidae</taxon>
        <taxon>Argiope</taxon>
    </lineage>
</organism>
<comment type="caution">
    <text evidence="2">The sequence shown here is derived from an EMBL/GenBank/DDBJ whole genome shotgun (WGS) entry which is preliminary data.</text>
</comment>
<feature type="chain" id="PRO_5035732328" evidence="1">
    <location>
        <begin position="17"/>
        <end position="152"/>
    </location>
</feature>
<gene>
    <name evidence="2" type="ORF">HNY73_013458</name>
</gene>